<proteinExistence type="predicted"/>
<dbReference type="PANTHER" id="PTHR15020">
    <property type="entry name" value="FLAVIN REDUCTASE-RELATED"/>
    <property type="match status" value="1"/>
</dbReference>
<feature type="region of interest" description="Disordered" evidence="1">
    <location>
        <begin position="90"/>
        <end position="118"/>
    </location>
</feature>
<evidence type="ECO:0000313" key="3">
    <source>
        <dbReference type="EMBL" id="GMH62740.1"/>
    </source>
</evidence>
<protein>
    <recommendedName>
        <fullName evidence="5">NAD(P)-binding domain-containing protein</fullName>
    </recommendedName>
</protein>
<dbReference type="SUPFAM" id="SSF50249">
    <property type="entry name" value="Nucleic acid-binding proteins"/>
    <property type="match status" value="1"/>
</dbReference>
<dbReference type="AlphaFoldDB" id="A0A9W7A7I0"/>
<evidence type="ECO:0000256" key="1">
    <source>
        <dbReference type="SAM" id="MobiDB-lite"/>
    </source>
</evidence>
<dbReference type="Gene3D" id="3.40.50.720">
    <property type="entry name" value="NAD(P)-binding Rossmann-like Domain"/>
    <property type="match status" value="2"/>
</dbReference>
<feature type="compositionally biased region" description="Low complexity" evidence="1">
    <location>
        <begin position="35"/>
        <end position="58"/>
    </location>
</feature>
<dbReference type="Proteomes" id="UP001165122">
    <property type="component" value="Unassembled WGS sequence"/>
</dbReference>
<dbReference type="Gene3D" id="2.40.50.140">
    <property type="entry name" value="Nucleic acid-binding proteins"/>
    <property type="match status" value="1"/>
</dbReference>
<name>A0A9W7A7I0_9STRA</name>
<dbReference type="EMBL" id="BRXW01000521">
    <property type="protein sequence ID" value="GMH62740.1"/>
    <property type="molecule type" value="Genomic_DNA"/>
</dbReference>
<dbReference type="InterPro" id="IPR012340">
    <property type="entry name" value="NA-bd_OB-fold"/>
</dbReference>
<dbReference type="PANTHER" id="PTHR15020:SF50">
    <property type="entry name" value="UPF0659 PROTEIN YMR090W"/>
    <property type="match status" value="1"/>
</dbReference>
<keyword evidence="2" id="KW-0732">Signal</keyword>
<sequence>MRISMHRPSLLLVLLCLLNLPIISPFLHPPPLPSTRPSTLLSISTGSGPNSSKNTTQTSPPPPPLKKRSLSLPNPYKLGRYTRKILTSPIYLDGLSPPPSSDLSSPERSRSPTSSKPTILIIGSTGTLGLQIIRRLTLSSSYNLKVLVRDIYSSTVDNLGSSVAYSFGDVRNVGEMGVGVTDVDKVVYVAASVEKDEEREKEECEVLGEGEFVGVVSYWSSRLGFGFIRSNKYERIYVHWRSLPRTTGLLQRRKLIKNEKVIFKIGDKRKFKDNTLFNKVTNGGRFNGESIEVASGIRPIIKKESSSKTVNYIGLQNVLRSLQDVRYVDYGESSKVSMFRFKKSLNSDVGKWAVSGKSMKWCDWKQNRSLNGVWRGEGKRGFEVKLLSGRLSSRSLGSTNAGVDLTLFNGILTKMCGDGSEYNFVVKQGGEEFRRKLFTRVGEKGRGKFENYRVRFEEFRNEKGDVLVPTNVTQVGFSYSEGCSFYLSISYIKLLKKELRQTPEIIFVSDGRLPVNITGDMVNDGLELIEDGGGSGSELFDEEEEGKGIRERKRERYWKWKGEQSLKSSGIPYSVIRVLGYDEESQYTRSKLKLQKHNKGLTRVTRLDVADAILKSLGDERACNKVLYLTRGEGGREVDDDILKEVEEE</sequence>
<keyword evidence="4" id="KW-1185">Reference proteome</keyword>
<organism evidence="3 4">
    <name type="scientific">Triparma laevis f. longispina</name>
    <dbReference type="NCBI Taxonomy" id="1714387"/>
    <lineage>
        <taxon>Eukaryota</taxon>
        <taxon>Sar</taxon>
        <taxon>Stramenopiles</taxon>
        <taxon>Ochrophyta</taxon>
        <taxon>Bolidophyceae</taxon>
        <taxon>Parmales</taxon>
        <taxon>Triparmaceae</taxon>
        <taxon>Triparma</taxon>
    </lineage>
</organism>
<evidence type="ECO:0008006" key="5">
    <source>
        <dbReference type="Google" id="ProtNLM"/>
    </source>
</evidence>
<feature type="region of interest" description="Disordered" evidence="1">
    <location>
        <begin position="35"/>
        <end position="75"/>
    </location>
</feature>
<evidence type="ECO:0000256" key="2">
    <source>
        <dbReference type="SAM" id="SignalP"/>
    </source>
</evidence>
<feature type="signal peptide" evidence="2">
    <location>
        <begin position="1"/>
        <end position="25"/>
    </location>
</feature>
<dbReference type="InterPro" id="IPR036291">
    <property type="entry name" value="NAD(P)-bd_dom_sf"/>
</dbReference>
<dbReference type="OrthoDB" id="10254221at2759"/>
<evidence type="ECO:0000313" key="4">
    <source>
        <dbReference type="Proteomes" id="UP001165122"/>
    </source>
</evidence>
<accession>A0A9W7A7I0</accession>
<gene>
    <name evidence="3" type="ORF">TrLO_g15165</name>
</gene>
<reference evidence="4" key="1">
    <citation type="journal article" date="2023" name="Commun. Biol.">
        <title>Genome analysis of Parmales, the sister group of diatoms, reveals the evolutionary specialization of diatoms from phago-mixotrophs to photoautotrophs.</title>
        <authorList>
            <person name="Ban H."/>
            <person name="Sato S."/>
            <person name="Yoshikawa S."/>
            <person name="Yamada K."/>
            <person name="Nakamura Y."/>
            <person name="Ichinomiya M."/>
            <person name="Sato N."/>
            <person name="Blanc-Mathieu R."/>
            <person name="Endo H."/>
            <person name="Kuwata A."/>
            <person name="Ogata H."/>
        </authorList>
    </citation>
    <scope>NUCLEOTIDE SEQUENCE [LARGE SCALE GENOMIC DNA]</scope>
    <source>
        <strain evidence="4">NIES 3700</strain>
    </source>
</reference>
<dbReference type="SUPFAM" id="SSF51735">
    <property type="entry name" value="NAD(P)-binding Rossmann-fold domains"/>
    <property type="match status" value="1"/>
</dbReference>
<feature type="chain" id="PRO_5040964162" description="NAD(P)-binding domain-containing protein" evidence="2">
    <location>
        <begin position="26"/>
        <end position="649"/>
    </location>
</feature>
<comment type="caution">
    <text evidence="3">The sequence shown here is derived from an EMBL/GenBank/DDBJ whole genome shotgun (WGS) entry which is preliminary data.</text>
</comment>